<organism evidence="6 7">
    <name type="scientific">Rhododendron simsii</name>
    <name type="common">Sims's rhododendron</name>
    <dbReference type="NCBI Taxonomy" id="118357"/>
    <lineage>
        <taxon>Eukaryota</taxon>
        <taxon>Viridiplantae</taxon>
        <taxon>Streptophyta</taxon>
        <taxon>Embryophyta</taxon>
        <taxon>Tracheophyta</taxon>
        <taxon>Spermatophyta</taxon>
        <taxon>Magnoliopsida</taxon>
        <taxon>eudicotyledons</taxon>
        <taxon>Gunneridae</taxon>
        <taxon>Pentapetalae</taxon>
        <taxon>asterids</taxon>
        <taxon>Ericales</taxon>
        <taxon>Ericaceae</taxon>
        <taxon>Ericoideae</taxon>
        <taxon>Rhodoreae</taxon>
        <taxon>Rhododendron</taxon>
    </lineage>
</organism>
<dbReference type="EMBL" id="WJXA01000299">
    <property type="protein sequence ID" value="KAF7113331.1"/>
    <property type="molecule type" value="Genomic_DNA"/>
</dbReference>
<evidence type="ECO:0000256" key="3">
    <source>
        <dbReference type="RuleBase" id="RU004915"/>
    </source>
</evidence>
<dbReference type="SUPFAM" id="SSF56371">
    <property type="entry name" value="Ribosome inactivating proteins (RIP)"/>
    <property type="match status" value="1"/>
</dbReference>
<comment type="subunit">
    <text evidence="3">Might form dimers or tetramers of disulfide-linked A and B chains.</text>
</comment>
<dbReference type="GO" id="GO:0017148">
    <property type="term" value="P:negative regulation of translation"/>
    <property type="evidence" value="ECO:0007669"/>
    <property type="project" value="UniProtKB-KW"/>
</dbReference>
<dbReference type="InterPro" id="IPR000772">
    <property type="entry name" value="Ricin_B_lectin"/>
</dbReference>
<dbReference type="AlphaFoldDB" id="A0A834FUX8"/>
<dbReference type="SMART" id="SM00458">
    <property type="entry name" value="RICIN"/>
    <property type="match status" value="2"/>
</dbReference>
<dbReference type="GO" id="GO:0090729">
    <property type="term" value="F:toxin activity"/>
    <property type="evidence" value="ECO:0007669"/>
    <property type="project" value="UniProtKB-KW"/>
</dbReference>
<comment type="similarity">
    <text evidence="3">Belongs to the ribosome-inactivating protein family.</text>
</comment>
<keyword evidence="4" id="KW-0812">Transmembrane</keyword>
<dbReference type="Pfam" id="PF00161">
    <property type="entry name" value="RIP"/>
    <property type="match status" value="1"/>
</dbReference>
<name>A0A834FUX8_RHOSS</name>
<dbReference type="InterPro" id="IPR001574">
    <property type="entry name" value="Ribosome_inactivat_prot"/>
</dbReference>
<dbReference type="InterPro" id="IPR016139">
    <property type="entry name" value="Ribosome_inactivat_prot_sub2"/>
</dbReference>
<keyword evidence="3" id="KW-0652">Protein synthesis inhibitor</keyword>
<dbReference type="GO" id="GO:0030598">
    <property type="term" value="F:rRNA N-glycosylase activity"/>
    <property type="evidence" value="ECO:0007669"/>
    <property type="project" value="UniProtKB-EC"/>
</dbReference>
<dbReference type="PRINTS" id="PR00396">
    <property type="entry name" value="SHIGARICIN"/>
</dbReference>
<dbReference type="PANTHER" id="PTHR33453">
    <property type="match status" value="1"/>
</dbReference>
<feature type="domain" description="Ricin B lectin" evidence="5">
    <location>
        <begin position="465"/>
        <end position="581"/>
    </location>
</feature>
<dbReference type="OrthoDB" id="1642280at2759"/>
<sequence length="582" mass="64434">MAVMSHSDIGAWLPPITLHRPMNKMRVLLAISVVGLAIYLGVPIKKIYLGVVPQGGDQDNIPFSTSDANSTYTSFIEALRARLTNGVPTVSGIPVLPQNSCVPDWRRFVLVDLSNYAGNTVTVAIDVVNVYVVAFRVRDRAYFFRDAPAAAHTTLFTETIDRSSLDCSGSYVDLERRRRSRSRELTDLGIAALDHAITNLSYNVDDALGSSFLVIIQMVSEAVRFRYIEIRVQRSITRGTCFRPDPGMLSRENAWSSLSTAAQSSLNGTVFNRPVMLQNASGGPVIVADIESLVIAGLALLLYRCPARSDDAILALPGVTRTPLSTVGDHDECAILDSTRRLSGRDGLCVDVRDGRNNDENLIQLWPCGQQSNQQWTFRTDGTIRSLGKCMTAYGYSPGDYVMIFDCETAVQDATKWSLSTDGTITNHHSGLVLTANEPAWGTTLTVETNIHAASQGWRVVEEVYPTVTTIIGFNDLCMQTNNDNTRVWLESCVDRRQQQQWALYGDGTIRVNSDHNLCLTSDGHSSSDVIIVLRCQGWGNQRWVFHTDGTILNPNAKLVMDVRRSDVSLRQIILYQTYREP</sequence>
<keyword evidence="3" id="KW-0800">Toxin</keyword>
<proteinExistence type="inferred from homology"/>
<feature type="transmembrane region" description="Helical" evidence="4">
    <location>
        <begin position="27"/>
        <end position="44"/>
    </location>
</feature>
<comment type="function">
    <text evidence="3">The A chain is responsible for inhibiting protein synthesis through the catalytic inactivation of 60S ribosomal subunits by removing adenine from position 4,324 of 28S rRNA. The B chain binds to cell receptors and probably facilitates the entry into the cell of the A chain; B chains are also responsible for cell agglutination (lectin activity).</text>
</comment>
<dbReference type="SUPFAM" id="SSF50370">
    <property type="entry name" value="Ricin B-like lectins"/>
    <property type="match status" value="2"/>
</dbReference>
<dbReference type="Gene3D" id="2.80.10.50">
    <property type="match status" value="2"/>
</dbReference>
<dbReference type="InterPro" id="IPR036041">
    <property type="entry name" value="Ribosome-inact_prot_sf"/>
</dbReference>
<evidence type="ECO:0000256" key="4">
    <source>
        <dbReference type="SAM" id="Phobius"/>
    </source>
</evidence>
<dbReference type="InterPro" id="IPR016138">
    <property type="entry name" value="Ribosome_inactivat_prot_sub1"/>
</dbReference>
<protein>
    <recommendedName>
        <fullName evidence="3">Ribosome-inactivating protein</fullName>
    </recommendedName>
    <component>
        <recommendedName>
            <fullName evidence="3">Ribosome-inactivating protein chain A</fullName>
        </recommendedName>
        <alternativeName>
            <fullName evidence="3">rRNA N-glycosidase</fullName>
            <ecNumber evidence="3">3.2.2.22</ecNumber>
        </alternativeName>
    </component>
    <component>
        <recommendedName>
            <fullName evidence="3">Ribosome-inactivating protein chain B</fullName>
        </recommendedName>
    </component>
</protein>
<gene>
    <name evidence="6" type="ORF">RHSIM_RhsimUnG0137100</name>
</gene>
<comment type="caution">
    <text evidence="6">The sequence shown here is derived from an EMBL/GenBank/DDBJ whole genome shotgun (WGS) entry which is preliminary data.</text>
</comment>
<dbReference type="PANTHER" id="PTHR33453:SF34">
    <property type="entry name" value="RIBOSOME-INACTIVATING PROTEIN"/>
    <property type="match status" value="1"/>
</dbReference>
<reference evidence="6" key="1">
    <citation type="submission" date="2019-11" db="EMBL/GenBank/DDBJ databases">
        <authorList>
            <person name="Liu Y."/>
            <person name="Hou J."/>
            <person name="Li T.-Q."/>
            <person name="Guan C.-H."/>
            <person name="Wu X."/>
            <person name="Wu H.-Z."/>
            <person name="Ling F."/>
            <person name="Zhang R."/>
            <person name="Shi X.-G."/>
            <person name="Ren J.-P."/>
            <person name="Chen E.-F."/>
            <person name="Sun J.-M."/>
        </authorList>
    </citation>
    <scope>NUCLEOTIDE SEQUENCE</scope>
    <source>
        <strain evidence="6">Adult_tree_wgs_1</strain>
        <tissue evidence="6">Leaves</tissue>
    </source>
</reference>
<evidence type="ECO:0000259" key="5">
    <source>
        <dbReference type="SMART" id="SM00458"/>
    </source>
</evidence>
<keyword evidence="1" id="KW-1015">Disulfide bond</keyword>
<accession>A0A834FUX8</accession>
<dbReference type="EC" id="3.2.2.22" evidence="3"/>
<evidence type="ECO:0000256" key="2">
    <source>
        <dbReference type="ARBA" id="ARBA00023180"/>
    </source>
</evidence>
<dbReference type="Pfam" id="PF00652">
    <property type="entry name" value="Ricin_B_lectin"/>
    <property type="match status" value="2"/>
</dbReference>
<dbReference type="Proteomes" id="UP000626092">
    <property type="component" value="Unassembled WGS sequence"/>
</dbReference>
<keyword evidence="3" id="KW-0611">Plant defense</keyword>
<dbReference type="Gene3D" id="4.10.470.10">
    <property type="entry name" value="Ricin (A Subunit), domain 2"/>
    <property type="match status" value="1"/>
</dbReference>
<keyword evidence="3" id="KW-0378">Hydrolase</keyword>
<keyword evidence="2" id="KW-0325">Glycoprotein</keyword>
<evidence type="ECO:0000313" key="6">
    <source>
        <dbReference type="EMBL" id="KAF7113331.1"/>
    </source>
</evidence>
<dbReference type="InterPro" id="IPR017989">
    <property type="entry name" value="Ribosome_inactivat_1/2"/>
</dbReference>
<dbReference type="Gene3D" id="3.40.420.10">
    <property type="entry name" value="Ricin (A subunit), domain 1"/>
    <property type="match status" value="1"/>
</dbReference>
<keyword evidence="4" id="KW-0472">Membrane</keyword>
<evidence type="ECO:0000256" key="1">
    <source>
        <dbReference type="ARBA" id="ARBA00023157"/>
    </source>
</evidence>
<dbReference type="GO" id="GO:0006952">
    <property type="term" value="P:defense response"/>
    <property type="evidence" value="ECO:0007669"/>
    <property type="project" value="UniProtKB-KW"/>
</dbReference>
<keyword evidence="4" id="KW-1133">Transmembrane helix</keyword>
<comment type="catalytic activity">
    <reaction evidence="3">
        <text>Endohydrolysis of the N-glycosidic bond at one specific adenosine on the 28S rRNA.</text>
        <dbReference type="EC" id="3.2.2.22"/>
    </reaction>
</comment>
<dbReference type="PROSITE" id="PS50231">
    <property type="entry name" value="RICIN_B_LECTIN"/>
    <property type="match status" value="2"/>
</dbReference>
<evidence type="ECO:0000313" key="7">
    <source>
        <dbReference type="Proteomes" id="UP000626092"/>
    </source>
</evidence>
<keyword evidence="7" id="KW-1185">Reference proteome</keyword>
<feature type="domain" description="Ricin B lectin" evidence="5">
    <location>
        <begin position="337"/>
        <end position="461"/>
    </location>
</feature>
<dbReference type="InterPro" id="IPR035992">
    <property type="entry name" value="Ricin_B-like_lectins"/>
</dbReference>